<dbReference type="RefSeq" id="WP_066773514.1">
    <property type="nucleotide sequence ID" value="NZ_BMIP01000001.1"/>
</dbReference>
<evidence type="ECO:0000313" key="3">
    <source>
        <dbReference type="Proteomes" id="UP000612349"/>
    </source>
</evidence>
<keyword evidence="1" id="KW-0472">Membrane</keyword>
<reference evidence="2" key="1">
    <citation type="journal article" date="2014" name="Int. J. Syst. Evol. Microbiol.">
        <title>Complete genome sequence of Corynebacterium casei LMG S-19264T (=DSM 44701T), isolated from a smear-ripened cheese.</title>
        <authorList>
            <consortium name="US DOE Joint Genome Institute (JGI-PGF)"/>
            <person name="Walter F."/>
            <person name="Albersmeier A."/>
            <person name="Kalinowski J."/>
            <person name="Ruckert C."/>
        </authorList>
    </citation>
    <scope>NUCLEOTIDE SEQUENCE</scope>
    <source>
        <strain evidence="2">CGMCC 1.15360</strain>
    </source>
</reference>
<keyword evidence="1" id="KW-0812">Transmembrane</keyword>
<reference evidence="2" key="2">
    <citation type="submission" date="2020-09" db="EMBL/GenBank/DDBJ databases">
        <authorList>
            <person name="Sun Q."/>
            <person name="Zhou Y."/>
        </authorList>
    </citation>
    <scope>NUCLEOTIDE SEQUENCE</scope>
    <source>
        <strain evidence="2">CGMCC 1.15360</strain>
    </source>
</reference>
<accession>A0A917DQM9</accession>
<keyword evidence="1" id="KW-1133">Transmembrane helix</keyword>
<sequence length="123" mass="13971">MIEILAAAAEAADHMSSDEISRVMLLSASWITFYWLLPMVGGFMFASHWKAFLVWAVVLASSSLLIHLTRNYLANYYGELLGPVWQWAIVILAPTLFFALLGIFIRKTWDRRAARRAAHKVQS</sequence>
<comment type="caution">
    <text evidence="2">The sequence shown here is derived from an EMBL/GenBank/DDBJ whole genome shotgun (WGS) entry which is preliminary data.</text>
</comment>
<feature type="transmembrane region" description="Helical" evidence="1">
    <location>
        <begin position="85"/>
        <end position="105"/>
    </location>
</feature>
<dbReference type="Proteomes" id="UP000612349">
    <property type="component" value="Unassembled WGS sequence"/>
</dbReference>
<proteinExistence type="predicted"/>
<evidence type="ECO:0000256" key="1">
    <source>
        <dbReference type="SAM" id="Phobius"/>
    </source>
</evidence>
<dbReference type="AlphaFoldDB" id="A0A917DQM9"/>
<name>A0A917DQM9_9SPHN</name>
<gene>
    <name evidence="2" type="ORF">GCM10010990_07350</name>
</gene>
<protein>
    <submittedName>
        <fullName evidence="2">Uncharacterized protein</fullName>
    </submittedName>
</protein>
<feature type="transmembrane region" description="Helical" evidence="1">
    <location>
        <begin position="52"/>
        <end position="73"/>
    </location>
</feature>
<keyword evidence="3" id="KW-1185">Reference proteome</keyword>
<evidence type="ECO:0000313" key="2">
    <source>
        <dbReference type="EMBL" id="GGD60433.1"/>
    </source>
</evidence>
<organism evidence="2 3">
    <name type="scientific">Croceicoccus mobilis</name>
    <dbReference type="NCBI Taxonomy" id="1703339"/>
    <lineage>
        <taxon>Bacteria</taxon>
        <taxon>Pseudomonadati</taxon>
        <taxon>Pseudomonadota</taxon>
        <taxon>Alphaproteobacteria</taxon>
        <taxon>Sphingomonadales</taxon>
        <taxon>Erythrobacteraceae</taxon>
        <taxon>Croceicoccus</taxon>
    </lineage>
</organism>
<feature type="transmembrane region" description="Helical" evidence="1">
    <location>
        <begin position="23"/>
        <end position="45"/>
    </location>
</feature>
<dbReference type="EMBL" id="BMIP01000001">
    <property type="protein sequence ID" value="GGD60433.1"/>
    <property type="molecule type" value="Genomic_DNA"/>
</dbReference>